<name>A0ABD3RE87_9STRA</name>
<evidence type="ECO:0000313" key="3">
    <source>
        <dbReference type="Proteomes" id="UP001530377"/>
    </source>
</evidence>
<organism evidence="2 3">
    <name type="scientific">Cyclostephanos tholiformis</name>
    <dbReference type="NCBI Taxonomy" id="382380"/>
    <lineage>
        <taxon>Eukaryota</taxon>
        <taxon>Sar</taxon>
        <taxon>Stramenopiles</taxon>
        <taxon>Ochrophyta</taxon>
        <taxon>Bacillariophyta</taxon>
        <taxon>Coscinodiscophyceae</taxon>
        <taxon>Thalassiosirophycidae</taxon>
        <taxon>Stephanodiscales</taxon>
        <taxon>Stephanodiscaceae</taxon>
        <taxon>Cyclostephanos</taxon>
    </lineage>
</organism>
<sequence length="229" mass="25242">MAMKRMLLNAVCLLPIIVDGFGGTFLPQYHRDDSRWIRLHSEAVDAESSSASDAGDGRVRIDPREAVKLFGRLAEKYIMLDASAGMCCYSGCSDCEYREPGGGYRMADQSSARPKWIPCYDRRVFASQGKEHTTRWSLEIFSDGKPVVTREQFVERVIGMKFVPPLGGPYLAASSAAIEDDSAASALFDVLAGENEKLTRHRMEKGMKSLANGEEGLTWPMFSAALGVK</sequence>
<keyword evidence="3" id="KW-1185">Reference proteome</keyword>
<gene>
    <name evidence="2" type="ORF">ACHAXA_008982</name>
</gene>
<keyword evidence="1" id="KW-0732">Signal</keyword>
<accession>A0ABD3RE87</accession>
<evidence type="ECO:0000256" key="1">
    <source>
        <dbReference type="SAM" id="SignalP"/>
    </source>
</evidence>
<proteinExistence type="predicted"/>
<evidence type="ECO:0000313" key="2">
    <source>
        <dbReference type="EMBL" id="KAL3811223.1"/>
    </source>
</evidence>
<feature type="signal peptide" evidence="1">
    <location>
        <begin position="1"/>
        <end position="22"/>
    </location>
</feature>
<feature type="chain" id="PRO_5044843302" evidence="1">
    <location>
        <begin position="23"/>
        <end position="229"/>
    </location>
</feature>
<dbReference type="EMBL" id="JALLPB020000273">
    <property type="protein sequence ID" value="KAL3811223.1"/>
    <property type="molecule type" value="Genomic_DNA"/>
</dbReference>
<reference evidence="2 3" key="1">
    <citation type="submission" date="2024-10" db="EMBL/GenBank/DDBJ databases">
        <title>Updated reference genomes for cyclostephanoid diatoms.</title>
        <authorList>
            <person name="Roberts W.R."/>
            <person name="Alverson A.J."/>
        </authorList>
    </citation>
    <scope>NUCLEOTIDE SEQUENCE [LARGE SCALE GENOMIC DNA]</scope>
    <source>
        <strain evidence="2 3">AJA228-03</strain>
    </source>
</reference>
<dbReference type="AlphaFoldDB" id="A0ABD3RE87"/>
<protein>
    <submittedName>
        <fullName evidence="2">Uncharacterized protein</fullName>
    </submittedName>
</protein>
<dbReference type="Proteomes" id="UP001530377">
    <property type="component" value="Unassembled WGS sequence"/>
</dbReference>
<comment type="caution">
    <text evidence="2">The sequence shown here is derived from an EMBL/GenBank/DDBJ whole genome shotgun (WGS) entry which is preliminary data.</text>
</comment>